<accession>A0A239JPA4</accession>
<evidence type="ECO:0000313" key="3">
    <source>
        <dbReference type="Proteomes" id="UP000198415"/>
    </source>
</evidence>
<organism evidence="2 3">
    <name type="scientific">Actinoplanes regularis</name>
    <dbReference type="NCBI Taxonomy" id="52697"/>
    <lineage>
        <taxon>Bacteria</taxon>
        <taxon>Bacillati</taxon>
        <taxon>Actinomycetota</taxon>
        <taxon>Actinomycetes</taxon>
        <taxon>Micromonosporales</taxon>
        <taxon>Micromonosporaceae</taxon>
        <taxon>Actinoplanes</taxon>
    </lineage>
</organism>
<evidence type="ECO:0000256" key="1">
    <source>
        <dbReference type="SAM" id="MobiDB-lite"/>
    </source>
</evidence>
<proteinExistence type="predicted"/>
<feature type="region of interest" description="Disordered" evidence="1">
    <location>
        <begin position="102"/>
        <end position="141"/>
    </location>
</feature>
<evidence type="ECO:0000313" key="2">
    <source>
        <dbReference type="EMBL" id="SNT06614.1"/>
    </source>
</evidence>
<feature type="compositionally biased region" description="Basic residues" evidence="1">
    <location>
        <begin position="117"/>
        <end position="138"/>
    </location>
</feature>
<keyword evidence="3" id="KW-1185">Reference proteome</keyword>
<protein>
    <submittedName>
        <fullName evidence="2">Uncharacterized protein</fullName>
    </submittedName>
</protein>
<name>A0A239JPA4_9ACTN</name>
<dbReference type="Proteomes" id="UP000198415">
    <property type="component" value="Unassembled WGS sequence"/>
</dbReference>
<sequence>MPATEPLSVTPSGAEVVAFRSEGDAALQWRERLRRTYPASGLWPLLMETDAPEYLADPYTHATAAEPLAAAYTLDGAVILAEDGERDLHRCPPDYAAEIRSELAGGTGPGLGIPPLQRRRVRPLPSRFPHRPGSRPPRRTGLADVVGLILRPR</sequence>
<reference evidence="2 3" key="1">
    <citation type="submission" date="2017-06" db="EMBL/GenBank/DDBJ databases">
        <authorList>
            <person name="Kim H.J."/>
            <person name="Triplett B.A."/>
        </authorList>
    </citation>
    <scope>NUCLEOTIDE SEQUENCE [LARGE SCALE GENOMIC DNA]</scope>
    <source>
        <strain evidence="2 3">DSM 43151</strain>
    </source>
</reference>
<gene>
    <name evidence="2" type="ORF">SAMN06264365_13632</name>
</gene>
<dbReference type="AlphaFoldDB" id="A0A239JPA4"/>
<dbReference type="EMBL" id="FZNR01000036">
    <property type="protein sequence ID" value="SNT06614.1"/>
    <property type="molecule type" value="Genomic_DNA"/>
</dbReference>